<keyword evidence="2" id="KW-1185">Reference proteome</keyword>
<sequence length="181" mass="21733">MFGYAYLEEIMVTRTDEKEYKFCEADFLNLDQNDIKDMFLLKIKNKVRNIKGTEEFDLINALRMYIRRIVIMKRVEDVQIRVESYQTKLNLTRPQLMEGCLHQFTPYTIMSHPIGVVYEGVDNRKRLIRDNELYKFFNGTLNKVLGKLHVILKNNRLGYNNEGMEKYKWTNEDGRRTKKFI</sequence>
<dbReference type="EMBL" id="BQNB010017466">
    <property type="protein sequence ID" value="GJT63506.1"/>
    <property type="molecule type" value="Genomic_DNA"/>
</dbReference>
<organism evidence="1 2">
    <name type="scientific">Tanacetum coccineum</name>
    <dbReference type="NCBI Taxonomy" id="301880"/>
    <lineage>
        <taxon>Eukaryota</taxon>
        <taxon>Viridiplantae</taxon>
        <taxon>Streptophyta</taxon>
        <taxon>Embryophyta</taxon>
        <taxon>Tracheophyta</taxon>
        <taxon>Spermatophyta</taxon>
        <taxon>Magnoliopsida</taxon>
        <taxon>eudicotyledons</taxon>
        <taxon>Gunneridae</taxon>
        <taxon>Pentapetalae</taxon>
        <taxon>asterids</taxon>
        <taxon>campanulids</taxon>
        <taxon>Asterales</taxon>
        <taxon>Asteraceae</taxon>
        <taxon>Asteroideae</taxon>
        <taxon>Anthemideae</taxon>
        <taxon>Anthemidinae</taxon>
        <taxon>Tanacetum</taxon>
    </lineage>
</organism>
<proteinExistence type="predicted"/>
<protein>
    <submittedName>
        <fullName evidence="1">Uncharacterized protein</fullName>
    </submittedName>
</protein>
<dbReference type="Proteomes" id="UP001151760">
    <property type="component" value="Unassembled WGS sequence"/>
</dbReference>
<name>A0ABQ5FJK6_9ASTR</name>
<reference evidence="1" key="1">
    <citation type="journal article" date="2022" name="Int. J. Mol. Sci.">
        <title>Draft Genome of Tanacetum Coccineum: Genomic Comparison of Closely Related Tanacetum-Family Plants.</title>
        <authorList>
            <person name="Yamashiro T."/>
            <person name="Shiraishi A."/>
            <person name="Nakayama K."/>
            <person name="Satake H."/>
        </authorList>
    </citation>
    <scope>NUCLEOTIDE SEQUENCE</scope>
</reference>
<gene>
    <name evidence="1" type="ORF">Tco_1007039</name>
</gene>
<evidence type="ECO:0000313" key="2">
    <source>
        <dbReference type="Proteomes" id="UP001151760"/>
    </source>
</evidence>
<evidence type="ECO:0000313" key="1">
    <source>
        <dbReference type="EMBL" id="GJT63506.1"/>
    </source>
</evidence>
<comment type="caution">
    <text evidence="1">The sequence shown here is derived from an EMBL/GenBank/DDBJ whole genome shotgun (WGS) entry which is preliminary data.</text>
</comment>
<accession>A0ABQ5FJK6</accession>
<reference evidence="1" key="2">
    <citation type="submission" date="2022-01" db="EMBL/GenBank/DDBJ databases">
        <authorList>
            <person name="Yamashiro T."/>
            <person name="Shiraishi A."/>
            <person name="Satake H."/>
            <person name="Nakayama K."/>
        </authorList>
    </citation>
    <scope>NUCLEOTIDE SEQUENCE</scope>
</reference>